<evidence type="ECO:0000256" key="13">
    <source>
        <dbReference type="SAM" id="SignalP"/>
    </source>
</evidence>
<protein>
    <submittedName>
        <fullName evidence="15">Choice-of-anchor D domain-containing protein</fullName>
    </submittedName>
</protein>
<dbReference type="Gene3D" id="2.60.40.4070">
    <property type="match status" value="1"/>
</dbReference>
<feature type="active site" description="Charge relay system" evidence="10">
    <location>
        <position position="152"/>
    </location>
</feature>
<comment type="subcellular location">
    <subcellularLocation>
        <location evidence="1">Cell projection</location>
        <location evidence="1">Cilium</location>
    </subcellularLocation>
    <subcellularLocation>
        <location evidence="2">Cytoplasm</location>
    </subcellularLocation>
</comment>
<reference evidence="15 16" key="1">
    <citation type="journal article" date="2019" name="Nat. Microbiol.">
        <title>Mediterranean grassland soil C-N compound turnover is dependent on rainfall and depth, and is mediated by genomically divergent microorganisms.</title>
        <authorList>
            <person name="Diamond S."/>
            <person name="Andeer P.F."/>
            <person name="Li Z."/>
            <person name="Crits-Christoph A."/>
            <person name="Burstein D."/>
            <person name="Anantharaman K."/>
            <person name="Lane K.R."/>
            <person name="Thomas B.C."/>
            <person name="Pan C."/>
            <person name="Northen T.R."/>
            <person name="Banfield J.F."/>
        </authorList>
    </citation>
    <scope>NUCLEOTIDE SEQUENCE [LARGE SCALE GENOMIC DNA]</scope>
    <source>
        <strain evidence="15">WS_1</strain>
    </source>
</reference>
<dbReference type="Gene3D" id="3.40.50.200">
    <property type="entry name" value="Peptidase S8/S53 domain"/>
    <property type="match status" value="1"/>
</dbReference>
<dbReference type="GO" id="GO:0005737">
    <property type="term" value="C:cytoplasm"/>
    <property type="evidence" value="ECO:0007669"/>
    <property type="project" value="UniProtKB-SubCell"/>
</dbReference>
<feature type="domain" description="Fibronectin type-III" evidence="14">
    <location>
        <begin position="432"/>
        <end position="538"/>
    </location>
</feature>
<dbReference type="InterPro" id="IPR051048">
    <property type="entry name" value="Peptidase_S8/S53_subtilisin"/>
</dbReference>
<dbReference type="GO" id="GO:0006508">
    <property type="term" value="P:proteolysis"/>
    <property type="evidence" value="ECO:0007669"/>
    <property type="project" value="UniProtKB-KW"/>
</dbReference>
<dbReference type="SUPFAM" id="SSF52743">
    <property type="entry name" value="Subtilisin-like"/>
    <property type="match status" value="1"/>
</dbReference>
<evidence type="ECO:0000256" key="12">
    <source>
        <dbReference type="SAM" id="MobiDB-lite"/>
    </source>
</evidence>
<dbReference type="PRINTS" id="PR00723">
    <property type="entry name" value="SUBTILISIN"/>
</dbReference>
<evidence type="ECO:0000259" key="14">
    <source>
        <dbReference type="PROSITE" id="PS50853"/>
    </source>
</evidence>
<dbReference type="Pfam" id="PF00082">
    <property type="entry name" value="Peptidase_S8"/>
    <property type="match status" value="1"/>
</dbReference>
<dbReference type="Gene3D" id="2.60.40.10">
    <property type="entry name" value="Immunoglobulins"/>
    <property type="match status" value="5"/>
</dbReference>
<keyword evidence="13" id="KW-0732">Signal</keyword>
<dbReference type="InterPro" id="IPR000209">
    <property type="entry name" value="Peptidase_S8/S53_dom"/>
</dbReference>
<dbReference type="EMBL" id="VBOR01000061">
    <property type="protein sequence ID" value="TMQ49135.1"/>
    <property type="molecule type" value="Genomic_DNA"/>
</dbReference>
<dbReference type="Gene3D" id="3.30.70.80">
    <property type="entry name" value="Peptidase S8 propeptide/proteinase inhibitor I9"/>
    <property type="match status" value="1"/>
</dbReference>
<comment type="caution">
    <text evidence="15">The sequence shown here is derived from an EMBL/GenBank/DDBJ whole genome shotgun (WGS) entry which is preliminary data.</text>
</comment>
<dbReference type="PROSITE" id="PS00136">
    <property type="entry name" value="SUBTILASE_ASP"/>
    <property type="match status" value="1"/>
</dbReference>
<evidence type="ECO:0000256" key="2">
    <source>
        <dbReference type="ARBA" id="ARBA00004496"/>
    </source>
</evidence>
<comment type="similarity">
    <text evidence="3 10 11">Belongs to the peptidase S8 family.</text>
</comment>
<dbReference type="InterPro" id="IPR003961">
    <property type="entry name" value="FN3_dom"/>
</dbReference>
<dbReference type="InterPro" id="IPR013783">
    <property type="entry name" value="Ig-like_fold"/>
</dbReference>
<dbReference type="Pfam" id="PF22148">
    <property type="entry name" value="Fervidolysin_NPro-like"/>
    <property type="match status" value="1"/>
</dbReference>
<dbReference type="SMART" id="SM00060">
    <property type="entry name" value="FN3"/>
    <property type="match status" value="1"/>
</dbReference>
<evidence type="ECO:0000256" key="11">
    <source>
        <dbReference type="RuleBase" id="RU003355"/>
    </source>
</evidence>
<dbReference type="SUPFAM" id="SSF49265">
    <property type="entry name" value="Fibronectin type III"/>
    <property type="match status" value="1"/>
</dbReference>
<dbReference type="GO" id="GO:0004252">
    <property type="term" value="F:serine-type endopeptidase activity"/>
    <property type="evidence" value="ECO:0007669"/>
    <property type="project" value="UniProtKB-UniRule"/>
</dbReference>
<evidence type="ECO:0000256" key="6">
    <source>
        <dbReference type="ARBA" id="ARBA00022801"/>
    </source>
</evidence>
<dbReference type="PROSITE" id="PS00138">
    <property type="entry name" value="SUBTILASE_SER"/>
    <property type="match status" value="1"/>
</dbReference>
<feature type="active site" description="Charge relay system" evidence="10">
    <location>
        <position position="367"/>
    </location>
</feature>
<dbReference type="Pfam" id="PF13860">
    <property type="entry name" value="FlgD_ig"/>
    <property type="match status" value="1"/>
</dbReference>
<dbReference type="InterPro" id="IPR023827">
    <property type="entry name" value="Peptidase_S8_Asp-AS"/>
</dbReference>
<dbReference type="InterPro" id="IPR037045">
    <property type="entry name" value="S8pro/Inhibitor_I9_sf"/>
</dbReference>
<dbReference type="CDD" id="cd00063">
    <property type="entry name" value="FN3"/>
    <property type="match status" value="1"/>
</dbReference>
<dbReference type="SUPFAM" id="SSF54897">
    <property type="entry name" value="Protease propeptides/inhibitors"/>
    <property type="match status" value="1"/>
</dbReference>
<dbReference type="InterPro" id="IPR025965">
    <property type="entry name" value="FlgD/Vpr_Ig-like"/>
</dbReference>
<keyword evidence="7 10" id="KW-0720">Serine protease</keyword>
<dbReference type="CDD" id="cd07473">
    <property type="entry name" value="Peptidases_S8_Subtilisin_like"/>
    <property type="match status" value="1"/>
</dbReference>
<dbReference type="InterPro" id="IPR015500">
    <property type="entry name" value="Peptidase_S8_subtilisin-rel"/>
</dbReference>
<proteinExistence type="inferred from homology"/>
<dbReference type="InterPro" id="IPR036116">
    <property type="entry name" value="FN3_sf"/>
</dbReference>
<dbReference type="PANTHER" id="PTHR43399:SF4">
    <property type="entry name" value="CELL WALL-ASSOCIATED PROTEASE"/>
    <property type="match status" value="1"/>
</dbReference>
<feature type="chain" id="PRO_5021803855" evidence="13">
    <location>
        <begin position="28"/>
        <end position="2058"/>
    </location>
</feature>
<dbReference type="NCBIfam" id="NF012200">
    <property type="entry name" value="choice_anch_D"/>
    <property type="match status" value="2"/>
</dbReference>
<dbReference type="InterPro" id="IPR023828">
    <property type="entry name" value="Peptidase_S8_Ser-AS"/>
</dbReference>
<name>A0A538SCN5_UNCEI</name>
<dbReference type="InterPro" id="IPR053879">
    <property type="entry name" value="HYDIN_VesB_CFA65-like_Ig"/>
</dbReference>
<feature type="region of interest" description="Disordered" evidence="12">
    <location>
        <begin position="1017"/>
        <end position="1039"/>
    </location>
</feature>
<keyword evidence="8" id="KW-0969">Cilium</keyword>
<dbReference type="Proteomes" id="UP000316292">
    <property type="component" value="Unassembled WGS sequence"/>
</dbReference>
<gene>
    <name evidence="15" type="ORF">E6K71_05890</name>
</gene>
<dbReference type="PANTHER" id="PTHR43399">
    <property type="entry name" value="SUBTILISIN-RELATED"/>
    <property type="match status" value="1"/>
</dbReference>
<evidence type="ECO:0000256" key="1">
    <source>
        <dbReference type="ARBA" id="ARBA00004138"/>
    </source>
</evidence>
<organism evidence="15 16">
    <name type="scientific">Eiseniibacteriota bacterium</name>
    <dbReference type="NCBI Taxonomy" id="2212470"/>
    <lineage>
        <taxon>Bacteria</taxon>
        <taxon>Candidatus Eiseniibacteriota</taxon>
    </lineage>
</organism>
<keyword evidence="5 10" id="KW-0645">Protease</keyword>
<dbReference type="Pfam" id="PF22544">
    <property type="entry name" value="HYDIN_VesB_CFA65-like_Ig"/>
    <property type="match status" value="2"/>
</dbReference>
<feature type="active site" description="Charge relay system" evidence="10">
    <location>
        <position position="207"/>
    </location>
</feature>
<evidence type="ECO:0000256" key="10">
    <source>
        <dbReference type="PROSITE-ProRule" id="PRU01240"/>
    </source>
</evidence>
<dbReference type="PROSITE" id="PS51892">
    <property type="entry name" value="SUBTILASE"/>
    <property type="match status" value="1"/>
</dbReference>
<feature type="signal peptide" evidence="13">
    <location>
        <begin position="1"/>
        <end position="27"/>
    </location>
</feature>
<evidence type="ECO:0000256" key="8">
    <source>
        <dbReference type="ARBA" id="ARBA00023069"/>
    </source>
</evidence>
<dbReference type="Pfam" id="PF00041">
    <property type="entry name" value="fn3"/>
    <property type="match status" value="1"/>
</dbReference>
<evidence type="ECO:0000256" key="3">
    <source>
        <dbReference type="ARBA" id="ARBA00011073"/>
    </source>
</evidence>
<dbReference type="InterPro" id="IPR034204">
    <property type="entry name" value="PfSUB1-like_cat_dom"/>
</dbReference>
<dbReference type="InterPro" id="IPR054399">
    <property type="entry name" value="Fervidolysin-like_N_prodom"/>
</dbReference>
<dbReference type="InterPro" id="IPR036852">
    <property type="entry name" value="Peptidase_S8/S53_dom_sf"/>
</dbReference>
<keyword evidence="6 10" id="KW-0378">Hydrolase</keyword>
<evidence type="ECO:0000256" key="5">
    <source>
        <dbReference type="ARBA" id="ARBA00022670"/>
    </source>
</evidence>
<evidence type="ECO:0000313" key="15">
    <source>
        <dbReference type="EMBL" id="TMQ49135.1"/>
    </source>
</evidence>
<keyword evidence="9" id="KW-0966">Cell projection</keyword>
<evidence type="ECO:0000256" key="4">
    <source>
        <dbReference type="ARBA" id="ARBA00022490"/>
    </source>
</evidence>
<sequence>MSRGTHPRAPLLFVLLALTLSTSSAQADPQRKEGEVIIKFKETARPGEVASIRAALHATKLKHFTRIKAEHERISGLTVDEAIARFRGNPAVEYIEPNYIVHTTATPNDPLFDQLWGLHNTGQTGGVRGADIGALQAWDATTGSDILVAMIDTGVDYTHPDLAENIFINPGEIPGNGVDDDHNGFIDDVHGWDFVNHDNDPMDDAGHGTHTAGTVGAVGNNGVGVVGVSWHVRLLPLKFLSSSGFGSDADAVSCIEYATMMHARIMSNSWGGGGYSQAMYDAIQDAMNQGILFVAAAGNAAFDTDQTPFYPSAYDLPNVISVAATTASDDRAFFSNYGATTVDLGAPGVGILSTTPENTYSSFSGTSMACPHVAGALSLILSRFPTLSVDHAKRLLLDSTDPLPSLRGFVLSGGRLNIARALQGPDSTAPAAIADLTVLSLTSSKVRLGWTATGNDGTLGTALSYDLRYSTLAIDAGNFESATPFPGMPSPTPSGTHQEVTVTGLQASTIYFFAVRALDGYGNKSPVSNLASATTLLPPRIQVSPPSLSASLGPSAVEMRTISIRNPSSGILDYEITTIPTGTSPGSSARIVRATDTASAGATRARGGAAVAPLAWRDYARERSELMKGPAADTQAAPGAPVSAPALASASTAPLPVVITDPSGDGGFVDLTELRASSDQTNLNVELDFRASIDRLNFGGFLSLDVDQNRLTGVPASFASAGQDVGAEFEVHMFTLGSNTVSLYEARTRTLVRSLPVTLGPQSIRFSIPLANLEDEDGSVDVSGVVGDGSGPTDWFPDSGHATIPGIRWVAVTPNAGTVPPGGSVDLAVALNSRGLREGAYDGAIRIASNDPTDPEVSVPAHVDISGTPVMDVPSLDFDFGSVVAGASRTDSLVISNLGTSVLHVFGVTSDNPAFAVSGDPFNLAPAERRAVPITFTPGGIGPFTGTLQVSSDFPGGEELFGVLSGSGVAPPNVSASPLTLAANLRTGQISTQPLSISNTGTGDLMVELSVRSPRANVSSEAASAPNPNPVDSHGASSKELSDGTVVAAVDGPSAQFPILVIQNTNAWGLDLGPLLQSRFGVPVKVIHSDQVDAADFFRHDLIITVGDENTDYYDAISVHAPKFEAYVTAGGIVQYQVATHGNDVRLAGGVRFEFGNLEFQNRPVLRNHPVVAGLPWVLDGFYANHGFLSNLRPSTRVITETSLTDLPTTVEYPLGAGMVIATAMPWEFMFQEGLPAGPILTKASAYSLSQVRPRWLGTAPASAVLRPGESLNAQVTFDASWASGGGHDAFVRIGSNDPDQPELVLPAHLDVTPLPEIDLTRTALSFGALFVNGSRTDSVMVSNQGTAPLDVTDLSSTSPDFISGTAPFSLAPGESVGVRVTFHPGRVGPLEGTLHVSSNDSDEPVRTVVLSGTGLPAPVVSAASSSIEFKVPVGGHDHWTLAIGNHGGSDLTFVSEFQAPPTAAKATVLPPYASYPKGAPDPRVGIAVTTGIGGPDRFGYTWLDSDEPGGPRFEWVEISASGRRIPLIGDDLVSAPIAVGFDFPFYGTTFASFRICTNGFLSFTSRGTDFINQPLPSVHAPENLIAAFWDDLFVTARGGVFVLADSTRAVIEFQDCIQRFGSLDRTYTFEIILFPSGEFVFQYLSMLDFTNSATVGFQNGTGDDGTLVAFNTPYLHDRLAVRATARPRWIALQPGSGAIPPAGSQNVLAMADATGLAIGSYASVLLIHSNDPVTPVVPIPISLRVLPSVDATATKFVPSTFNRQSSGSLVRVFVELPAAADPNRVVLPSVRFQDSVPCAQRTLVIGDFNGNGIPDLQFLFDRGAVEAVLPEGDSVEVRVTGEVEDTAFFTARGTVRVIRPHLKAPNGGESLVYGSRTRITWDTPAEWDVDHADLAYSIDEGASWIPIAHGITGHDFEWFLPPVAAAAARVSVSVFDSLGLLGSDSSDHAFAITQPVTGVEEPAAPLVAALYQNSPNPFNPDTSIRFELARPSQALLTIHGADGRMIRKLIDRPMPAGRQRAVWDGRDDQGRTVATGVYFYRLTAGTFRASRRLVLLK</sequence>
<accession>A0A538SCN5</accession>
<evidence type="ECO:0000313" key="16">
    <source>
        <dbReference type="Proteomes" id="UP000316292"/>
    </source>
</evidence>
<evidence type="ECO:0000256" key="9">
    <source>
        <dbReference type="ARBA" id="ARBA00023273"/>
    </source>
</evidence>
<keyword evidence="4" id="KW-0963">Cytoplasm</keyword>
<evidence type="ECO:0000256" key="7">
    <source>
        <dbReference type="ARBA" id="ARBA00022825"/>
    </source>
</evidence>
<dbReference type="PROSITE" id="PS50853">
    <property type="entry name" value="FN3"/>
    <property type="match status" value="1"/>
</dbReference>